<evidence type="ECO:0000313" key="16">
    <source>
        <dbReference type="EMBL" id="PIK51273.1"/>
    </source>
</evidence>
<dbReference type="InterPro" id="IPR036179">
    <property type="entry name" value="Ig-like_dom_sf"/>
</dbReference>
<dbReference type="Gene3D" id="2.60.40.10">
    <property type="entry name" value="Immunoglobulins"/>
    <property type="match status" value="5"/>
</dbReference>
<keyword evidence="11 12" id="KW-0424">Laminin EGF-like domain</keyword>
<dbReference type="FunFam" id="2.10.25.10:FF:000065">
    <property type="entry name" value="Laminin subunit beta 1"/>
    <property type="match status" value="1"/>
</dbReference>
<protein>
    <recommendedName>
        <fullName evidence="18">Basement membrane-specific heparan sulfate proteoglycan core protein</fullName>
    </recommendedName>
</protein>
<dbReference type="SMART" id="SM00409">
    <property type="entry name" value="IG"/>
    <property type="match status" value="5"/>
</dbReference>
<evidence type="ECO:0000259" key="13">
    <source>
        <dbReference type="PROSITE" id="PS50027"/>
    </source>
</evidence>
<dbReference type="GO" id="GO:0007155">
    <property type="term" value="P:cell adhesion"/>
    <property type="evidence" value="ECO:0007669"/>
    <property type="project" value="UniProtKB-KW"/>
</dbReference>
<dbReference type="STRING" id="307972.A0A2G8KTE0"/>
<feature type="domain" description="Ig-like" evidence="14">
    <location>
        <begin position="1240"/>
        <end position="1326"/>
    </location>
</feature>
<dbReference type="CDD" id="cd00055">
    <property type="entry name" value="EGF_Lam"/>
    <property type="match status" value="4"/>
</dbReference>
<dbReference type="InterPro" id="IPR003598">
    <property type="entry name" value="Ig_sub2"/>
</dbReference>
<evidence type="ECO:0000259" key="15">
    <source>
        <dbReference type="PROSITE" id="PS51115"/>
    </source>
</evidence>
<dbReference type="Proteomes" id="UP000230750">
    <property type="component" value="Unassembled WGS sequence"/>
</dbReference>
<proteinExistence type="predicted"/>
<evidence type="ECO:0000256" key="4">
    <source>
        <dbReference type="ARBA" id="ARBA00022729"/>
    </source>
</evidence>
<feature type="disulfide bond" evidence="12">
    <location>
        <begin position="670"/>
        <end position="679"/>
    </location>
</feature>
<feature type="domain" description="Ig-like" evidence="14">
    <location>
        <begin position="1515"/>
        <end position="1601"/>
    </location>
</feature>
<dbReference type="InterPro" id="IPR007110">
    <property type="entry name" value="Ig-like_dom"/>
</dbReference>
<feature type="disulfide bond" evidence="12">
    <location>
        <begin position="277"/>
        <end position="286"/>
    </location>
</feature>
<comment type="subcellular location">
    <subcellularLocation>
        <location evidence="1">Secreted</location>
        <location evidence="1">Extracellular space</location>
        <location evidence="1">Extracellular matrix</location>
        <location evidence="1">Basement membrane</location>
    </subcellularLocation>
</comment>
<dbReference type="PROSITE" id="PS50835">
    <property type="entry name" value="IG_LIKE"/>
    <property type="match status" value="5"/>
</dbReference>
<keyword evidence="3" id="KW-0272">Extracellular matrix</keyword>
<dbReference type="PROSITE" id="PS01248">
    <property type="entry name" value="EGF_LAM_1"/>
    <property type="match status" value="4"/>
</dbReference>
<feature type="disulfide bond" evidence="12">
    <location>
        <begin position="289"/>
        <end position="303"/>
    </location>
</feature>
<evidence type="ECO:0000256" key="5">
    <source>
        <dbReference type="ARBA" id="ARBA00022737"/>
    </source>
</evidence>
<evidence type="ECO:0000256" key="1">
    <source>
        <dbReference type="ARBA" id="ARBA00004302"/>
    </source>
</evidence>
<keyword evidence="9 12" id="KW-1015">Disulfide bond</keyword>
<dbReference type="InterPro" id="IPR056863">
    <property type="entry name" value="LMN_ATRN_NET-like_EGF"/>
</dbReference>
<dbReference type="Pfam" id="PF13927">
    <property type="entry name" value="Ig_3"/>
    <property type="match status" value="5"/>
</dbReference>
<keyword evidence="6" id="KW-0084">Basement membrane</keyword>
<dbReference type="GO" id="GO:0005604">
    <property type="term" value="C:basement membrane"/>
    <property type="evidence" value="ECO:0007669"/>
    <property type="project" value="UniProtKB-SubCell"/>
</dbReference>
<dbReference type="InterPro" id="IPR000742">
    <property type="entry name" value="EGF"/>
</dbReference>
<evidence type="ECO:0000256" key="6">
    <source>
        <dbReference type="ARBA" id="ARBA00022869"/>
    </source>
</evidence>
<evidence type="ECO:0000259" key="14">
    <source>
        <dbReference type="PROSITE" id="PS50835"/>
    </source>
</evidence>
<dbReference type="SUPFAM" id="SSF57196">
    <property type="entry name" value="EGF/Laminin"/>
    <property type="match status" value="3"/>
</dbReference>
<feature type="domain" description="Laminin EGF-like" evidence="13">
    <location>
        <begin position="258"/>
        <end position="305"/>
    </location>
</feature>
<evidence type="ECO:0000256" key="11">
    <source>
        <dbReference type="ARBA" id="ARBA00023292"/>
    </source>
</evidence>
<dbReference type="SMART" id="SM00180">
    <property type="entry name" value="EGF_Lam"/>
    <property type="match status" value="4"/>
</dbReference>
<dbReference type="InterPro" id="IPR013783">
    <property type="entry name" value="Ig-like_fold"/>
</dbReference>
<dbReference type="GO" id="GO:0030154">
    <property type="term" value="P:cell differentiation"/>
    <property type="evidence" value="ECO:0007669"/>
    <property type="project" value="UniProtKB-ARBA"/>
</dbReference>
<dbReference type="GO" id="GO:0009888">
    <property type="term" value="P:tissue development"/>
    <property type="evidence" value="ECO:0007669"/>
    <property type="project" value="TreeGrafter"/>
</dbReference>
<dbReference type="PANTHER" id="PTHR10574">
    <property type="entry name" value="NETRIN/LAMININ-RELATED"/>
    <property type="match status" value="1"/>
</dbReference>
<dbReference type="SMART" id="SM00408">
    <property type="entry name" value="IGc2"/>
    <property type="match status" value="5"/>
</dbReference>
<evidence type="ECO:0000256" key="9">
    <source>
        <dbReference type="ARBA" id="ARBA00023157"/>
    </source>
</evidence>
<dbReference type="Pfam" id="PF00053">
    <property type="entry name" value="EGF_laminin"/>
    <property type="match status" value="5"/>
</dbReference>
<feature type="domain" description="Laminin EGF-like" evidence="13">
    <location>
        <begin position="651"/>
        <end position="700"/>
    </location>
</feature>
<feature type="domain" description="Laminin IV type A" evidence="15">
    <location>
        <begin position="32"/>
        <end position="228"/>
    </location>
</feature>
<feature type="domain" description="Laminin IV type A" evidence="15">
    <location>
        <begin position="438"/>
        <end position="617"/>
    </location>
</feature>
<dbReference type="OrthoDB" id="10055367at2759"/>
<dbReference type="PROSITE" id="PS00022">
    <property type="entry name" value="EGF_1"/>
    <property type="match status" value="1"/>
</dbReference>
<evidence type="ECO:0008006" key="18">
    <source>
        <dbReference type="Google" id="ProtNLM"/>
    </source>
</evidence>
<accession>A0A2G8KTE0</accession>
<evidence type="ECO:0000256" key="12">
    <source>
        <dbReference type="PROSITE-ProRule" id="PRU00460"/>
    </source>
</evidence>
<dbReference type="InterPro" id="IPR000034">
    <property type="entry name" value="Laminin_IV"/>
</dbReference>
<dbReference type="SMART" id="SM00281">
    <property type="entry name" value="LamB"/>
    <property type="match status" value="2"/>
</dbReference>
<evidence type="ECO:0000256" key="10">
    <source>
        <dbReference type="ARBA" id="ARBA00023180"/>
    </source>
</evidence>
<dbReference type="EMBL" id="MRZV01000381">
    <property type="protein sequence ID" value="PIK51273.1"/>
    <property type="molecule type" value="Genomic_DNA"/>
</dbReference>
<dbReference type="Pfam" id="PF24973">
    <property type="entry name" value="EGF_LMN_ATRN"/>
    <property type="match status" value="2"/>
</dbReference>
<name>A0A2G8KTE0_STIJA</name>
<reference evidence="16 17" key="1">
    <citation type="journal article" date="2017" name="PLoS Biol.">
        <title>The sea cucumber genome provides insights into morphological evolution and visceral regeneration.</title>
        <authorList>
            <person name="Zhang X."/>
            <person name="Sun L."/>
            <person name="Yuan J."/>
            <person name="Sun Y."/>
            <person name="Gao Y."/>
            <person name="Zhang L."/>
            <person name="Li S."/>
            <person name="Dai H."/>
            <person name="Hamel J.F."/>
            <person name="Liu C."/>
            <person name="Yu Y."/>
            <person name="Liu S."/>
            <person name="Lin W."/>
            <person name="Guo K."/>
            <person name="Jin S."/>
            <person name="Xu P."/>
            <person name="Storey K.B."/>
            <person name="Huan P."/>
            <person name="Zhang T."/>
            <person name="Zhou Y."/>
            <person name="Zhang J."/>
            <person name="Lin C."/>
            <person name="Li X."/>
            <person name="Xing L."/>
            <person name="Huo D."/>
            <person name="Sun M."/>
            <person name="Wang L."/>
            <person name="Mercier A."/>
            <person name="Li F."/>
            <person name="Yang H."/>
            <person name="Xiang J."/>
        </authorList>
    </citation>
    <scope>NUCLEOTIDE SEQUENCE [LARGE SCALE GENOMIC DNA]</scope>
    <source>
        <strain evidence="16">Shaxun</strain>
        <tissue evidence="16">Muscle</tissue>
    </source>
</reference>
<keyword evidence="17" id="KW-1185">Reference proteome</keyword>
<dbReference type="Gene3D" id="2.10.25.10">
    <property type="entry name" value="Laminin"/>
    <property type="match status" value="3"/>
</dbReference>
<comment type="caution">
    <text evidence="12">Lacks conserved residue(s) required for the propagation of feature annotation.</text>
</comment>
<dbReference type="PROSITE" id="PS51115">
    <property type="entry name" value="LAMININ_IVA"/>
    <property type="match status" value="2"/>
</dbReference>
<dbReference type="PROSITE" id="PS50027">
    <property type="entry name" value="EGF_LAM_2"/>
    <property type="match status" value="2"/>
</dbReference>
<keyword evidence="5" id="KW-0677">Repeat</keyword>
<evidence type="ECO:0000256" key="8">
    <source>
        <dbReference type="ARBA" id="ARBA00023054"/>
    </source>
</evidence>
<dbReference type="Pfam" id="PF00052">
    <property type="entry name" value="Laminin_B"/>
    <property type="match status" value="3"/>
</dbReference>
<evidence type="ECO:0000313" key="17">
    <source>
        <dbReference type="Proteomes" id="UP000230750"/>
    </source>
</evidence>
<keyword evidence="2" id="KW-0964">Secreted</keyword>
<dbReference type="FunFam" id="2.10.25.10:FF:000106">
    <property type="entry name" value="Heparan sulfate proteoglycan 2"/>
    <property type="match status" value="1"/>
</dbReference>
<evidence type="ECO:0000256" key="2">
    <source>
        <dbReference type="ARBA" id="ARBA00022525"/>
    </source>
</evidence>
<dbReference type="PANTHER" id="PTHR10574:SF444">
    <property type="entry name" value="BASEMENT MEMBRANE-SPECIFIC HEPARAN SULFATE PROTEOGLYCAN CORE PROTEIN"/>
    <property type="match status" value="1"/>
</dbReference>
<dbReference type="GO" id="GO:0009887">
    <property type="term" value="P:animal organ morphogenesis"/>
    <property type="evidence" value="ECO:0007669"/>
    <property type="project" value="TreeGrafter"/>
</dbReference>
<dbReference type="InterPro" id="IPR002049">
    <property type="entry name" value="LE_dom"/>
</dbReference>
<gene>
    <name evidence="16" type="ORF">BSL78_11832</name>
</gene>
<keyword evidence="7" id="KW-0130">Cell adhesion</keyword>
<feature type="domain" description="Ig-like" evidence="14">
    <location>
        <begin position="1149"/>
        <end position="1237"/>
    </location>
</feature>
<dbReference type="InterPro" id="IPR003599">
    <property type="entry name" value="Ig_sub"/>
</dbReference>
<dbReference type="SUPFAM" id="SSF48726">
    <property type="entry name" value="Immunoglobulin"/>
    <property type="match status" value="5"/>
</dbReference>
<keyword evidence="8" id="KW-0175">Coiled coil</keyword>
<evidence type="ECO:0000256" key="7">
    <source>
        <dbReference type="ARBA" id="ARBA00022889"/>
    </source>
</evidence>
<sequence length="1630" mass="180394">MYNCSGYIPLKEICSYNIVLFWQNEISFDVANDLKGVELVSRKVPSGDIEYINKSRISVELDLTELIIIDFSQYLKESNYYWALPEQFLGNQLASYGGKLSYTVRYNPTSFSQQTDLSDVILKSGDVTLVYQFPNIPRPSESTTRELLMTQDNWYRETVGSGRGDTPGSLVLQTVTRQEFMNVLSNIEDFFIRASYYTNQRNSVLSNVYLEVGQETPTNNGRAFMVEYCQCPQGYGGLSCERCADGYMTDGVGGCMPCDCNGLSNECDPDTGVCKNCREFSTGENCDSCQDGYYGDPVSGIPCEPCPCPYSLPPSQHSPTCYLDNDGVVTCDSCATGYTGRDCGECEEDYTGNPRILGNLCMIIDNECNTAGTAQAQDGDCTCKRNAQGEACEQCVDGTYHLSEENQYGCISCFCMGVSRECGSTTSFRSQVQSQFITDSQGFTLTDRLRRVFIESNLDVNPNTGELSYQDFEGNKVVDSFYWNLPAKFLRDKISTYGGTLKYTIRIMNAAGASDMNGEPDVEIGGNGVTLLYRHREKPQEDSGRSYTVRFFEQYWTRMDGQPATREFLLMALADLDFILIRATYSSQPELTVLQEVSLDIAEARDTGLGRAYAVEQCVCPYGYTGLSCEDCDINFTRAGGGLYLGLCEECFCNGHSELCDPESGVCQDCQHNTQGPFCNECQDGFYGNAQIGTSLDCEPCPCPLTFSSNQCAEGYSGDPNVPGRGCTKTETDCDSRELQGMMEDHVSARSHFKAFYWQDEQFGIFIYQKQHILTAHVVNTRLEWVIWKAFVQGESCDGCAPGYYNMDDMNPDGCTPCFCSGITRECSSSDLYRQPVMSYGGYLSYTTYYRTEIGGSPVVDADVEIFGNDIVLLHRHDPLPPGQIKSVNLQLIEPQAIYLKPGMHATSCQFKGYDAKLQVCIEDFDEKNYSARLTRRLFISRFATNNSQAVEVEVCDCPVGYREHRVRIVTEASLDQEAVFTWDSVFLVNVTDTATYATQRPESVRIVSTIQREIPARIVRPVSMAMRHRVLVATVGRAPVLSPSAVTTKGMNRRKHLSATRKIYFAKYKSDIIFLDFLLGLIEFTFNIASSRFAQTCDLDRTNGRSMCGPCDEGYTGPDCGECADNYVGNPRQVGGSCIYTEAQIKVPEITVTPAQISSIVRTSVTMYCNVEGEYDQIEWVREDGAPLPSGRAYQQSDNSLLIRDLMTSDNGAYICRIYYRGETGQGVAEARCDLTVTDTVVTVIIEEPKSLTVDIGGDITFVCRGSSEVAYTVAWMKQGGPLPQRAKEFMGMLTITNAVPSDSGTYVCTVSNLFDVVSAYATVSVVSSIVAPFNVLISPRFQRVTEGDRVEFRCTADGTPIPDLRWTRGRNNQLSLEAIIEDGVFIIPEVSRTDEDEYFCEAFNAGGMSTTRTILYVEASNRPVVTVNPPILEVEEGQLASFYCSVTGDPTPATTWTKLGGTLSANAVVDGSRLTFYRPAFEDAGDYVCNGVNAFGSDSEIATLVITREVGIPPVVFAGEENVVVSQGSTLNLICNATGIPQPTVSWSRAGGRALGSNMQERNGVLRIVDIRLEDRDVYTCTAENIFGRGAVSVIVDVEHSFWNKTTVHDIVFLSIFCCHLVEVNNTR</sequence>
<feature type="domain" description="Ig-like" evidence="14">
    <location>
        <begin position="1425"/>
        <end position="1509"/>
    </location>
</feature>
<dbReference type="Gene3D" id="2.170.300.10">
    <property type="entry name" value="Tie2 ligand-binding domain superfamily"/>
    <property type="match status" value="3"/>
</dbReference>
<organism evidence="16 17">
    <name type="scientific">Stichopus japonicus</name>
    <name type="common">Sea cucumber</name>
    <dbReference type="NCBI Taxonomy" id="307972"/>
    <lineage>
        <taxon>Eukaryota</taxon>
        <taxon>Metazoa</taxon>
        <taxon>Echinodermata</taxon>
        <taxon>Eleutherozoa</taxon>
        <taxon>Echinozoa</taxon>
        <taxon>Holothuroidea</taxon>
        <taxon>Aspidochirotacea</taxon>
        <taxon>Aspidochirotida</taxon>
        <taxon>Stichopodidae</taxon>
        <taxon>Apostichopus</taxon>
    </lineage>
</organism>
<comment type="caution">
    <text evidence="16">The sequence shown here is derived from an EMBL/GenBank/DDBJ whole genome shotgun (WGS) entry which is preliminary data.</text>
</comment>
<keyword evidence="10" id="KW-0325">Glycoprotein</keyword>
<evidence type="ECO:0000256" key="3">
    <source>
        <dbReference type="ARBA" id="ARBA00022530"/>
    </source>
</evidence>
<keyword evidence="4" id="KW-0732">Signal</keyword>
<feature type="domain" description="Ig-like" evidence="14">
    <location>
        <begin position="1334"/>
        <end position="1417"/>
    </location>
</feature>
<dbReference type="InterPro" id="IPR050440">
    <property type="entry name" value="Laminin/Netrin_ECM"/>
</dbReference>